<sequence>MIKNIAAYHFVVVEDPDALAGVLRARAEAADLRGTILVAGEGVNLFLAGGPDAIDGFVAALRADARFADLIVKASESDALPFARLKVKVKPEIISFRMPDAEPIAGRAPAVLPEALARWIAQGCDDDGRRLVLLDTRNREEVAYGSFVDALTLPIDNFTELPDAVLAQRDAWTDATVVSFCTGGIRCEKAALWMRAQGMDNVLQLDGGILGYFEAVGGFGYDGACFVFDDRVALGPGLDPVRPPMPATMPAPFPRVERAESATGGGARSAGARIDG</sequence>
<dbReference type="InterPro" id="IPR020936">
    <property type="entry name" value="TrhO"/>
</dbReference>
<comment type="caution">
    <text evidence="3">The sequence shown here is derived from an EMBL/GenBank/DDBJ whole genome shotgun (WGS) entry which is preliminary data.</text>
</comment>
<protein>
    <submittedName>
        <fullName evidence="3">Sulfurtransferase</fullName>
    </submittedName>
</protein>
<name>A0ABP9CAE7_9GAMM</name>
<dbReference type="SMART" id="SM00450">
    <property type="entry name" value="RHOD"/>
    <property type="match status" value="1"/>
</dbReference>
<feature type="region of interest" description="Disordered" evidence="1">
    <location>
        <begin position="257"/>
        <end position="276"/>
    </location>
</feature>
<dbReference type="InterPro" id="IPR036873">
    <property type="entry name" value="Rhodanese-like_dom_sf"/>
</dbReference>
<dbReference type="Gene3D" id="3.40.250.10">
    <property type="entry name" value="Rhodanese-like domain"/>
    <property type="match status" value="1"/>
</dbReference>
<dbReference type="Pfam" id="PF00581">
    <property type="entry name" value="Rhodanese"/>
    <property type="match status" value="1"/>
</dbReference>
<accession>A0ABP9CAE7</accession>
<dbReference type="Proteomes" id="UP001499959">
    <property type="component" value="Unassembled WGS sequence"/>
</dbReference>
<dbReference type="PROSITE" id="PS50206">
    <property type="entry name" value="RHODANESE_3"/>
    <property type="match status" value="1"/>
</dbReference>
<reference evidence="4" key="1">
    <citation type="journal article" date="2019" name="Int. J. Syst. Evol. Microbiol.">
        <title>The Global Catalogue of Microorganisms (GCM) 10K type strain sequencing project: providing services to taxonomists for standard genome sequencing and annotation.</title>
        <authorList>
            <consortium name="The Broad Institute Genomics Platform"/>
            <consortium name="The Broad Institute Genome Sequencing Center for Infectious Disease"/>
            <person name="Wu L."/>
            <person name="Ma J."/>
        </authorList>
    </citation>
    <scope>NUCLEOTIDE SEQUENCE [LARGE SCALE GENOMIC DNA]</scope>
    <source>
        <strain evidence="4">JCM 18204</strain>
    </source>
</reference>
<organism evidence="3 4">
    <name type="scientific">Lysobacter hankyongensis</name>
    <dbReference type="NCBI Taxonomy" id="1176535"/>
    <lineage>
        <taxon>Bacteria</taxon>
        <taxon>Pseudomonadati</taxon>
        <taxon>Pseudomonadota</taxon>
        <taxon>Gammaproteobacteria</taxon>
        <taxon>Lysobacterales</taxon>
        <taxon>Lysobacteraceae</taxon>
        <taxon>Lysobacter</taxon>
    </lineage>
</organism>
<keyword evidence="4" id="KW-1185">Reference proteome</keyword>
<dbReference type="InterPro" id="IPR001763">
    <property type="entry name" value="Rhodanese-like_dom"/>
</dbReference>
<evidence type="ECO:0000256" key="1">
    <source>
        <dbReference type="SAM" id="MobiDB-lite"/>
    </source>
</evidence>
<dbReference type="InterPro" id="IPR040503">
    <property type="entry name" value="TRHO_N"/>
</dbReference>
<dbReference type="EMBL" id="BAABJE010000030">
    <property type="protein sequence ID" value="GAA4806938.1"/>
    <property type="molecule type" value="Genomic_DNA"/>
</dbReference>
<feature type="domain" description="Rhodanese" evidence="2">
    <location>
        <begin position="127"/>
        <end position="221"/>
    </location>
</feature>
<dbReference type="PANTHER" id="PTHR43268:SF3">
    <property type="entry name" value="RHODANESE-LIKE DOMAIN-CONTAINING PROTEIN 7-RELATED"/>
    <property type="match status" value="1"/>
</dbReference>
<dbReference type="SUPFAM" id="SSF52821">
    <property type="entry name" value="Rhodanese/Cell cycle control phosphatase"/>
    <property type="match status" value="1"/>
</dbReference>
<evidence type="ECO:0000259" key="2">
    <source>
        <dbReference type="PROSITE" id="PS50206"/>
    </source>
</evidence>
<proteinExistence type="predicted"/>
<dbReference type="NCBIfam" id="NF003703">
    <property type="entry name" value="PRK05320.1"/>
    <property type="match status" value="1"/>
</dbReference>
<evidence type="ECO:0000313" key="4">
    <source>
        <dbReference type="Proteomes" id="UP001499959"/>
    </source>
</evidence>
<dbReference type="PANTHER" id="PTHR43268">
    <property type="entry name" value="THIOSULFATE SULFURTRANSFERASE/RHODANESE-LIKE DOMAIN-CONTAINING PROTEIN 2"/>
    <property type="match status" value="1"/>
</dbReference>
<evidence type="ECO:0000313" key="3">
    <source>
        <dbReference type="EMBL" id="GAA4806938.1"/>
    </source>
</evidence>
<gene>
    <name evidence="3" type="ORF">GCM10023307_37060</name>
</gene>
<dbReference type="Pfam" id="PF17773">
    <property type="entry name" value="UPF0176_N"/>
    <property type="match status" value="1"/>
</dbReference>
<dbReference type="Gene3D" id="3.30.70.100">
    <property type="match status" value="1"/>
</dbReference>